<dbReference type="InterPro" id="IPR017452">
    <property type="entry name" value="GPCR_Rhodpsn_7TM"/>
</dbReference>
<evidence type="ECO:0000259" key="6">
    <source>
        <dbReference type="PROSITE" id="PS50262"/>
    </source>
</evidence>
<organism evidence="7 8">
    <name type="scientific">Lottia gigantea</name>
    <name type="common">Giant owl limpet</name>
    <dbReference type="NCBI Taxonomy" id="225164"/>
    <lineage>
        <taxon>Eukaryota</taxon>
        <taxon>Metazoa</taxon>
        <taxon>Spiralia</taxon>
        <taxon>Lophotrochozoa</taxon>
        <taxon>Mollusca</taxon>
        <taxon>Gastropoda</taxon>
        <taxon>Patellogastropoda</taxon>
        <taxon>Lottioidea</taxon>
        <taxon>Lottiidae</taxon>
        <taxon>Lottia</taxon>
    </lineage>
</organism>
<dbReference type="Gene3D" id="1.20.1070.10">
    <property type="entry name" value="Rhodopsin 7-helix transmembrane proteins"/>
    <property type="match status" value="1"/>
</dbReference>
<dbReference type="GeneID" id="20235650"/>
<dbReference type="CTD" id="20235650"/>
<dbReference type="GO" id="GO:0004930">
    <property type="term" value="F:G protein-coupled receptor activity"/>
    <property type="evidence" value="ECO:0007669"/>
    <property type="project" value="InterPro"/>
</dbReference>
<dbReference type="SUPFAM" id="SSF81321">
    <property type="entry name" value="Family A G protein-coupled receptor-like"/>
    <property type="match status" value="1"/>
</dbReference>
<dbReference type="HOGENOM" id="CLU_964062_0_0_1"/>
<feature type="domain" description="G-protein coupled receptors family 1 profile" evidence="6">
    <location>
        <begin position="21"/>
        <end position="272"/>
    </location>
</feature>
<keyword evidence="3 5" id="KW-1133">Transmembrane helix</keyword>
<dbReference type="Proteomes" id="UP000030746">
    <property type="component" value="Unassembled WGS sequence"/>
</dbReference>
<dbReference type="OrthoDB" id="6102876at2759"/>
<dbReference type="GO" id="GO:0016020">
    <property type="term" value="C:membrane"/>
    <property type="evidence" value="ECO:0007669"/>
    <property type="project" value="UniProtKB-SubCell"/>
</dbReference>
<feature type="transmembrane region" description="Helical" evidence="5">
    <location>
        <begin position="253"/>
        <end position="273"/>
    </location>
</feature>
<evidence type="ECO:0000256" key="5">
    <source>
        <dbReference type="SAM" id="Phobius"/>
    </source>
</evidence>
<keyword evidence="4 5" id="KW-0472">Membrane</keyword>
<dbReference type="AlphaFoldDB" id="V4BCP5"/>
<feature type="transmembrane region" description="Helical" evidence="5">
    <location>
        <begin position="213"/>
        <end position="233"/>
    </location>
</feature>
<feature type="transmembrane region" description="Helical" evidence="5">
    <location>
        <begin position="83"/>
        <end position="103"/>
    </location>
</feature>
<evidence type="ECO:0000256" key="4">
    <source>
        <dbReference type="ARBA" id="ARBA00023136"/>
    </source>
</evidence>
<feature type="transmembrane region" description="Helical" evidence="5">
    <location>
        <begin position="124"/>
        <end position="145"/>
    </location>
</feature>
<feature type="transmembrane region" description="Helical" evidence="5">
    <location>
        <begin position="42"/>
        <end position="63"/>
    </location>
</feature>
<gene>
    <name evidence="7" type="ORF">LOTGIDRAFT_152335</name>
</gene>
<feature type="transmembrane region" description="Helical" evidence="5">
    <location>
        <begin position="165"/>
        <end position="192"/>
    </location>
</feature>
<reference evidence="7 8" key="1">
    <citation type="journal article" date="2013" name="Nature">
        <title>Insights into bilaterian evolution from three spiralian genomes.</title>
        <authorList>
            <person name="Simakov O."/>
            <person name="Marletaz F."/>
            <person name="Cho S.J."/>
            <person name="Edsinger-Gonzales E."/>
            <person name="Havlak P."/>
            <person name="Hellsten U."/>
            <person name="Kuo D.H."/>
            <person name="Larsson T."/>
            <person name="Lv J."/>
            <person name="Arendt D."/>
            <person name="Savage R."/>
            <person name="Osoegawa K."/>
            <person name="de Jong P."/>
            <person name="Grimwood J."/>
            <person name="Chapman J.A."/>
            <person name="Shapiro H."/>
            <person name="Aerts A."/>
            <person name="Otillar R.P."/>
            <person name="Terry A.Y."/>
            <person name="Boore J.L."/>
            <person name="Grigoriev I.V."/>
            <person name="Lindberg D.R."/>
            <person name="Seaver E.C."/>
            <person name="Weisblat D.A."/>
            <person name="Putnam N.H."/>
            <person name="Rokhsar D.S."/>
        </authorList>
    </citation>
    <scope>NUCLEOTIDE SEQUENCE [LARGE SCALE GENOMIC DNA]</scope>
</reference>
<evidence type="ECO:0000313" key="7">
    <source>
        <dbReference type="EMBL" id="ESP05476.1"/>
    </source>
</evidence>
<accession>V4BCP5</accession>
<keyword evidence="8" id="KW-1185">Reference proteome</keyword>
<feature type="transmembrane region" description="Helical" evidence="5">
    <location>
        <begin position="6"/>
        <end position="30"/>
    </location>
</feature>
<evidence type="ECO:0000256" key="2">
    <source>
        <dbReference type="ARBA" id="ARBA00022692"/>
    </source>
</evidence>
<evidence type="ECO:0000313" key="8">
    <source>
        <dbReference type="Proteomes" id="UP000030746"/>
    </source>
</evidence>
<dbReference type="PROSITE" id="PS50262">
    <property type="entry name" value="G_PROTEIN_RECEP_F1_2"/>
    <property type="match status" value="1"/>
</dbReference>
<keyword evidence="2 5" id="KW-0812">Transmembrane</keyword>
<evidence type="ECO:0000256" key="3">
    <source>
        <dbReference type="ARBA" id="ARBA00022989"/>
    </source>
</evidence>
<dbReference type="InterPro" id="IPR000276">
    <property type="entry name" value="GPCR_Rhodpsn"/>
</dbReference>
<dbReference type="EMBL" id="KB199650">
    <property type="protein sequence ID" value="ESP05476.1"/>
    <property type="molecule type" value="Genomic_DNA"/>
</dbReference>
<dbReference type="PRINTS" id="PR00237">
    <property type="entry name" value="GPCRRHODOPSN"/>
</dbReference>
<proteinExistence type="predicted"/>
<dbReference type="KEGG" id="lgi:LOTGIDRAFT_152335"/>
<dbReference type="RefSeq" id="XP_009044021.1">
    <property type="nucleotide sequence ID" value="XM_009045773.1"/>
</dbReference>
<evidence type="ECO:0000256" key="1">
    <source>
        <dbReference type="ARBA" id="ARBA00004370"/>
    </source>
</evidence>
<name>V4BCP5_LOTGI</name>
<sequence length="289" mass="32370">MSLDIIYLVLTIVFTVLIILTNAILISVVLSSDKLRYSSKHLMLASLSIGDIIMGLYVGPVLIDVSMWSRPMICHAQLALEVTYSIVVPFVTTMSIAMLNLDYIVNIGSECYGTGKIQYCMKSVLLLLPWLLGIGVMVPLFLLAIENLGSTCSFLFDISELQHLFLIVTYFPAAFLVVVTSLAAVFTYRCMWRSIRLTDTRPLYIDMQPPTDVCSASFLTILLYSPIAVMLAFGNDIIKCPNLEENCDAFCWIQVVAQILFIAKSFILPFIWIKCTYLRKAAKKLVEKA</sequence>
<comment type="subcellular location">
    <subcellularLocation>
        <location evidence="1">Membrane</location>
    </subcellularLocation>
</comment>
<dbReference type="OMA" id="CKHANCV"/>
<protein>
    <recommendedName>
        <fullName evidence="6">G-protein coupled receptors family 1 profile domain-containing protein</fullName>
    </recommendedName>
</protein>